<evidence type="ECO:0008006" key="4">
    <source>
        <dbReference type="Google" id="ProtNLM"/>
    </source>
</evidence>
<proteinExistence type="predicted"/>
<protein>
    <recommendedName>
        <fullName evidence="4">Helix-turn-helix domain-containing protein</fullName>
    </recommendedName>
</protein>
<feature type="region of interest" description="Disordered" evidence="1">
    <location>
        <begin position="106"/>
        <end position="182"/>
    </location>
</feature>
<dbReference type="AlphaFoldDB" id="A0A1H9VHQ1"/>
<evidence type="ECO:0000313" key="2">
    <source>
        <dbReference type="EMBL" id="SES21235.1"/>
    </source>
</evidence>
<feature type="compositionally biased region" description="Polar residues" evidence="1">
    <location>
        <begin position="130"/>
        <end position="147"/>
    </location>
</feature>
<reference evidence="3" key="1">
    <citation type="submission" date="2016-10" db="EMBL/GenBank/DDBJ databases">
        <authorList>
            <person name="Varghese N."/>
            <person name="Submissions S."/>
        </authorList>
    </citation>
    <scope>NUCLEOTIDE SEQUENCE [LARGE SCALE GENOMIC DNA]</scope>
    <source>
        <strain evidence="3">DSM 44437</strain>
    </source>
</reference>
<gene>
    <name evidence="2" type="ORF">SAMN04488000_118135</name>
</gene>
<feature type="compositionally biased region" description="Basic and acidic residues" evidence="1">
    <location>
        <begin position="159"/>
        <end position="171"/>
    </location>
</feature>
<feature type="compositionally biased region" description="Low complexity" evidence="1">
    <location>
        <begin position="148"/>
        <end position="157"/>
    </location>
</feature>
<keyword evidence="3" id="KW-1185">Reference proteome</keyword>
<evidence type="ECO:0000313" key="3">
    <source>
        <dbReference type="Proteomes" id="UP000199503"/>
    </source>
</evidence>
<organism evidence="2 3">
    <name type="scientific">Lentzea albida</name>
    <dbReference type="NCBI Taxonomy" id="65499"/>
    <lineage>
        <taxon>Bacteria</taxon>
        <taxon>Bacillati</taxon>
        <taxon>Actinomycetota</taxon>
        <taxon>Actinomycetes</taxon>
        <taxon>Pseudonocardiales</taxon>
        <taxon>Pseudonocardiaceae</taxon>
        <taxon>Lentzea</taxon>
    </lineage>
</organism>
<dbReference type="STRING" id="65499.SAMN04488000_118135"/>
<dbReference type="EMBL" id="FOFV01000018">
    <property type="protein sequence ID" value="SES21235.1"/>
    <property type="molecule type" value="Genomic_DNA"/>
</dbReference>
<name>A0A1H9VHQ1_9PSEU</name>
<dbReference type="RefSeq" id="WP_143091823.1">
    <property type="nucleotide sequence ID" value="NZ_FOFV01000018.1"/>
</dbReference>
<dbReference type="OrthoDB" id="3383452at2"/>
<sequence length="295" mass="32125">MSDFTIRQAPAPADKFRIVSNDFLRGRLPVPLKALERVLLGYFISLPDGWRMNRRQLDESVVEGRDAVTKALAGLEAKGYLSRSKVRGRHGAWSWSWSVTADPIAQPLKRDRSRDGQRDNGRDAAPPSPESQSMDATSGNSASPQVAPSTETPSTESQSIKEEDGGEKTDLKTGFQGGTPVGAHADAQADPRTPIHGQHLVGLDPKALTQKLTAIWCAVVREHNGSLPIQDGGGWDVDGTPLERGRHPIGGSIKAWCEQWRNPTVEALDAVLTQIRGDARLWAERHPERGREAAA</sequence>
<accession>A0A1H9VHQ1</accession>
<dbReference type="Proteomes" id="UP000199503">
    <property type="component" value="Unassembled WGS sequence"/>
</dbReference>
<evidence type="ECO:0000256" key="1">
    <source>
        <dbReference type="SAM" id="MobiDB-lite"/>
    </source>
</evidence>
<feature type="compositionally biased region" description="Basic and acidic residues" evidence="1">
    <location>
        <begin position="108"/>
        <end position="122"/>
    </location>
</feature>